<dbReference type="SMART" id="SM00467">
    <property type="entry name" value="GS"/>
    <property type="match status" value="1"/>
</dbReference>
<proteinExistence type="predicted"/>
<dbReference type="Proteomes" id="UP000784294">
    <property type="component" value="Unassembled WGS sequence"/>
</dbReference>
<keyword evidence="3" id="KW-1185">Reference proteome</keyword>
<dbReference type="GO" id="GO:0005524">
    <property type="term" value="F:ATP binding"/>
    <property type="evidence" value="ECO:0007669"/>
    <property type="project" value="InterPro"/>
</dbReference>
<evidence type="ECO:0000259" key="1">
    <source>
        <dbReference type="PROSITE" id="PS51256"/>
    </source>
</evidence>
<dbReference type="OrthoDB" id="69842at2759"/>
<dbReference type="GO" id="GO:0016020">
    <property type="term" value="C:membrane"/>
    <property type="evidence" value="ECO:0007669"/>
    <property type="project" value="InterPro"/>
</dbReference>
<evidence type="ECO:0000313" key="2">
    <source>
        <dbReference type="EMBL" id="VEL10522.1"/>
    </source>
</evidence>
<name>A0A448WFH7_9PLAT</name>
<dbReference type="InterPro" id="IPR003605">
    <property type="entry name" value="GS_dom"/>
</dbReference>
<comment type="caution">
    <text evidence="2">The sequence shown here is derived from an EMBL/GenBank/DDBJ whole genome shotgun (WGS) entry which is preliminary data.</text>
</comment>
<dbReference type="GO" id="GO:0004675">
    <property type="term" value="F:transmembrane receptor protein serine/threonine kinase activity"/>
    <property type="evidence" value="ECO:0007669"/>
    <property type="project" value="InterPro"/>
</dbReference>
<protein>
    <recommendedName>
        <fullName evidence="1">GS domain-containing protein</fullName>
    </recommendedName>
</protein>
<reference evidence="2" key="1">
    <citation type="submission" date="2018-11" db="EMBL/GenBank/DDBJ databases">
        <authorList>
            <consortium name="Pathogen Informatics"/>
        </authorList>
    </citation>
    <scope>NUCLEOTIDE SEQUENCE</scope>
</reference>
<dbReference type="AlphaFoldDB" id="A0A448WFH7"/>
<dbReference type="PROSITE" id="PS51256">
    <property type="entry name" value="GS"/>
    <property type="match status" value="1"/>
</dbReference>
<evidence type="ECO:0000313" key="3">
    <source>
        <dbReference type="Proteomes" id="UP000784294"/>
    </source>
</evidence>
<feature type="domain" description="GS" evidence="1">
    <location>
        <begin position="28"/>
        <end position="80"/>
    </location>
</feature>
<dbReference type="Pfam" id="PF08515">
    <property type="entry name" value="TGF_beta_GS"/>
    <property type="match status" value="1"/>
</dbReference>
<accession>A0A448WFH7</accession>
<sequence length="84" mass="8624">MGAVASQSYCMGGFPPLANGRSSALSLKTEEHITSDSKLASTNATGTATGPLLPSNLIDRTCSGSGYGLPLLVQLTIARQVQLE</sequence>
<organism evidence="2 3">
    <name type="scientific">Protopolystoma xenopodis</name>
    <dbReference type="NCBI Taxonomy" id="117903"/>
    <lineage>
        <taxon>Eukaryota</taxon>
        <taxon>Metazoa</taxon>
        <taxon>Spiralia</taxon>
        <taxon>Lophotrochozoa</taxon>
        <taxon>Platyhelminthes</taxon>
        <taxon>Monogenea</taxon>
        <taxon>Polyopisthocotylea</taxon>
        <taxon>Polystomatidea</taxon>
        <taxon>Polystomatidae</taxon>
        <taxon>Protopolystoma</taxon>
    </lineage>
</organism>
<dbReference type="EMBL" id="CAAALY010009265">
    <property type="protein sequence ID" value="VEL10522.1"/>
    <property type="molecule type" value="Genomic_DNA"/>
</dbReference>
<gene>
    <name evidence="2" type="ORF">PXEA_LOCUS3962</name>
</gene>